<evidence type="ECO:0000256" key="1">
    <source>
        <dbReference type="SAM" id="SignalP"/>
    </source>
</evidence>
<keyword evidence="1" id="KW-0732">Signal</keyword>
<feature type="chain" id="PRO_5020475763" description="Lipoprotein" evidence="1">
    <location>
        <begin position="25"/>
        <end position="261"/>
    </location>
</feature>
<feature type="non-terminal residue" evidence="2">
    <location>
        <position position="261"/>
    </location>
</feature>
<evidence type="ECO:0000313" key="2">
    <source>
        <dbReference type="EMBL" id="TCG11082.1"/>
    </source>
</evidence>
<name>A0A4R0XNK9_9MOLU</name>
<dbReference type="AlphaFoldDB" id="A0A4R0XNK9"/>
<keyword evidence="3" id="KW-1185">Reference proteome</keyword>
<proteinExistence type="predicted"/>
<evidence type="ECO:0000313" key="3">
    <source>
        <dbReference type="Proteomes" id="UP000294192"/>
    </source>
</evidence>
<gene>
    <name evidence="2" type="ORF">C4B24_03065</name>
</gene>
<reference evidence="2 3" key="1">
    <citation type="submission" date="2018-02" db="EMBL/GenBank/DDBJ databases">
        <title>Mycoplasma marinum and Mycoplasma todarodis sp. nov., moderately halophilic and psychrotolerant mycoplasmas isolated from cephalopods.</title>
        <authorList>
            <person name="Viver T."/>
        </authorList>
    </citation>
    <scope>NUCLEOTIDE SEQUENCE [LARGE SCALE GENOMIC DNA]</scope>
    <source>
        <strain evidence="2 3">PE</strain>
    </source>
</reference>
<comment type="caution">
    <text evidence="2">The sequence shown here is derived from an EMBL/GenBank/DDBJ whole genome shotgun (WGS) entry which is preliminary data.</text>
</comment>
<dbReference type="EMBL" id="PSZO01000013">
    <property type="protein sequence ID" value="TCG11082.1"/>
    <property type="molecule type" value="Genomic_DNA"/>
</dbReference>
<accession>A0A4R0XNK9</accession>
<sequence length="261" mass="28708">MKKKILLAANAVAAATLLTTTAILSILANQKNEKGIKFTDLPKKDQKRILGEFASVTEKDINDQLKKQKGYGENEISTNFNPSDFTFEKIGKNGKVFKVKVKIKKDPDRTKKNYGLFGWDATITVEGFDAPKQGVLGGFKLSLTPQEKLGEIKDEIKNFTIKDKTFDSKMPNTNPHNATTSQLHKLIDTNVGIVNKYKPQHTDKIISIGDGVIIVESSFTISGAQGDAKATFTITGFKSDQAILEDNLISSLTEDLINKAI</sequence>
<evidence type="ECO:0008006" key="4">
    <source>
        <dbReference type="Google" id="ProtNLM"/>
    </source>
</evidence>
<dbReference type="RefSeq" id="WP_131599231.1">
    <property type="nucleotide sequence ID" value="NZ_PSZO01000013.1"/>
</dbReference>
<organism evidence="2 3">
    <name type="scientific">Mycoplasma marinum</name>
    <dbReference type="NCBI Taxonomy" id="1937190"/>
    <lineage>
        <taxon>Bacteria</taxon>
        <taxon>Bacillati</taxon>
        <taxon>Mycoplasmatota</taxon>
        <taxon>Mollicutes</taxon>
        <taxon>Mycoplasmataceae</taxon>
        <taxon>Mycoplasma</taxon>
    </lineage>
</organism>
<dbReference type="Proteomes" id="UP000294192">
    <property type="component" value="Unassembled WGS sequence"/>
</dbReference>
<feature type="signal peptide" evidence="1">
    <location>
        <begin position="1"/>
        <end position="24"/>
    </location>
</feature>
<protein>
    <recommendedName>
        <fullName evidence="4">Lipoprotein</fullName>
    </recommendedName>
</protein>